<sequence length="1140" mass="118574">MSANGANGPEEEHPVPDVPHDSGRSPRTSALARFADRRPFRRKLDVLLGVPLVVIALLLGYVISGLVGQARDAGSAAQLVRNSRQVATLVDRVESEHQQALLLSVRYESATSGERPSLTAYRTAQTAVDRQVTAVRDAFGSRLPAAEEQVLKEIAGLSSLRSTVEQSYLPADNIDPAYTSAIDDLIDGLGLDTDANLSTTRTGNLLDSLLRAEASHSSFETSVFSAQTGDANALIEFVSAVGAEQVYTTEAARFGRYATAPQTALLGGIEQGTAWNTISQQYAGLQVDPSTLVAANPAAIKAAFTSALQAYPQYQKQAESRLRVTNSLIGQIAQRADNASTSAWWRAAWLLAGALVAFALWLALSVAIRRSVVRPVQALTGVAAEVAEVAGRELARVADDDAADAGPPRLREMPVTARDEIGDLAAAFNRVQTTAAALLERQVLSRRNTAEMFGNVGRRVSNLTARQLSLIDAIERGETDPALLDRLYRIDHLAVRLQRNADSLMLLADIRESGSETEPTPLTNVVRAALGQIEGYERVVLDAETEVTVAPDIIADLTLMLAELLENAVAFSPARSPVEVAVGARADGALVEITDHGLGMSATRLAEENARLVRRERLDLVPTKVLGLFVVGSLARRWGVRVTLTRTQGGGVTAQVSIPAAQLLSASPYADPRKRSGGEAEAPTGAGFDASAGAAAGASFGASAGAGFERPGGPRPEPQGGRSYEVAPYDNSPREVAPYYEETRRNGSYGDRYDQGRRGDGAYGDGSYDGRRYDENRPQDGAYAGGPYQDGPYQDGAYQDLSYESRAAELERGDLAERSDRVGRVPRHAARGPEPDAGRGSADPRPQTRPEARRSRPRHAAPPREETPAPPLPRRVPQRNAAISSAAVPPARVQQPGGAAPGHGYGHGVDGVAGAPTAPTAPTAPGTSRTPGTNGAPTAPGGSPAGANGPFRPGADNPGRPGGPAGANRPQGRPTAPGAPRPGTNGAPTGPGGQAQPLPAAAPLPPAVTGALPPHGAQGTGGAPGTPRAAAAPSTPRPPAAPSGPLDRGAAPRPLRRRVKGATLAATLGAAAAAAPNGPGSAAASPAAPQRPVADAEQVRFELDEFEAAVERAHRDTAAADTGHSRGTTPTTGFPEGAEE</sequence>
<evidence type="ECO:0000313" key="14">
    <source>
        <dbReference type="EMBL" id="BBB00093.1"/>
    </source>
</evidence>
<feature type="transmembrane region" description="Helical" evidence="11">
    <location>
        <begin position="343"/>
        <end position="364"/>
    </location>
</feature>
<feature type="compositionally biased region" description="Low complexity" evidence="10">
    <location>
        <begin position="966"/>
        <end position="999"/>
    </location>
</feature>
<dbReference type="InterPro" id="IPR003660">
    <property type="entry name" value="HAMP_dom"/>
</dbReference>
<accession>A0A7U3VQR6</accession>
<feature type="compositionally biased region" description="Basic and acidic residues" evidence="10">
    <location>
        <begin position="768"/>
        <end position="778"/>
    </location>
</feature>
<evidence type="ECO:0000256" key="2">
    <source>
        <dbReference type="ARBA" id="ARBA00004370"/>
    </source>
</evidence>
<keyword evidence="5" id="KW-0808">Transferase</keyword>
<evidence type="ECO:0000256" key="5">
    <source>
        <dbReference type="ARBA" id="ARBA00022679"/>
    </source>
</evidence>
<dbReference type="KEGG" id="arev:RVR_6995"/>
<evidence type="ECO:0000256" key="11">
    <source>
        <dbReference type="SAM" id="Phobius"/>
    </source>
</evidence>
<reference evidence="14 15" key="3">
    <citation type="journal article" date="2011" name="Nat. Chem. Biol.">
        <title>Reveromycin A biosynthesis uses RevG and RevJ for stereospecific spiroacetal formation.</title>
        <authorList>
            <person name="Takahashi S."/>
            <person name="Toyoda A."/>
            <person name="Sekiyama Y."/>
            <person name="Takagi H."/>
            <person name="Nogawa T."/>
            <person name="Uramoto M."/>
            <person name="Suzuki R."/>
            <person name="Koshino H."/>
            <person name="Kumano T."/>
            <person name="Panthee S."/>
            <person name="Dairi T."/>
            <person name="Ishikawa J."/>
            <person name="Ikeda H."/>
            <person name="Sakaki Y."/>
            <person name="Osada H."/>
        </authorList>
    </citation>
    <scope>NUCLEOTIDE SEQUENCE [LARGE SCALE GENOMIC DNA]</scope>
    <source>
        <strain evidence="14 15">SN-593</strain>
    </source>
</reference>
<evidence type="ECO:0000259" key="12">
    <source>
        <dbReference type="PROSITE" id="PS50109"/>
    </source>
</evidence>
<feature type="compositionally biased region" description="Low complexity" evidence="10">
    <location>
        <begin position="913"/>
        <end position="959"/>
    </location>
</feature>
<dbReference type="PROSITE" id="PS50109">
    <property type="entry name" value="HIS_KIN"/>
    <property type="match status" value="1"/>
</dbReference>
<keyword evidence="9" id="KW-0902">Two-component regulatory system</keyword>
<reference evidence="14 15" key="4">
    <citation type="journal article" date="2020" name="Sci. Rep.">
        <title>beta-carboline chemical signals induce reveromycin production through a LuxR family regulator in Streptomyces sp. SN-593.</title>
        <authorList>
            <person name="Panthee S."/>
            <person name="Kito N."/>
            <person name="Hayashi T."/>
            <person name="Shimizu T."/>
            <person name="Ishikawa J."/>
            <person name="Hamamoto H."/>
            <person name="Osada H."/>
            <person name="Takahashi S."/>
        </authorList>
    </citation>
    <scope>NUCLEOTIDE SEQUENCE [LARGE SCALE GENOMIC DNA]</scope>
    <source>
        <strain evidence="14 15">SN-593</strain>
    </source>
</reference>
<feature type="compositionally biased region" description="Basic and acidic residues" evidence="10">
    <location>
        <begin position="10"/>
        <end position="24"/>
    </location>
</feature>
<evidence type="ECO:0000259" key="13">
    <source>
        <dbReference type="PROSITE" id="PS50885"/>
    </source>
</evidence>
<feature type="compositionally biased region" description="Low complexity" evidence="10">
    <location>
        <begin position="1007"/>
        <end position="1017"/>
    </location>
</feature>
<feature type="compositionally biased region" description="Basic and acidic residues" evidence="10">
    <location>
        <begin position="806"/>
        <end position="823"/>
    </location>
</feature>
<dbReference type="InterPro" id="IPR036890">
    <property type="entry name" value="HATPase_C_sf"/>
</dbReference>
<feature type="compositionally biased region" description="Low complexity" evidence="10">
    <location>
        <begin position="1025"/>
        <end position="1034"/>
    </location>
</feature>
<comment type="catalytic activity">
    <reaction evidence="1">
        <text>ATP + protein L-histidine = ADP + protein N-phospho-L-histidine.</text>
        <dbReference type="EC" id="2.7.13.3"/>
    </reaction>
</comment>
<dbReference type="GO" id="GO:0004673">
    <property type="term" value="F:protein histidine kinase activity"/>
    <property type="evidence" value="ECO:0007669"/>
    <property type="project" value="UniProtKB-EC"/>
</dbReference>
<dbReference type="SMART" id="SM00304">
    <property type="entry name" value="HAMP"/>
    <property type="match status" value="1"/>
</dbReference>
<evidence type="ECO:0000256" key="9">
    <source>
        <dbReference type="ARBA" id="ARBA00023012"/>
    </source>
</evidence>
<feature type="compositionally biased region" description="Basic and acidic residues" evidence="10">
    <location>
        <begin position="741"/>
        <end position="760"/>
    </location>
</feature>
<evidence type="ECO:0000256" key="3">
    <source>
        <dbReference type="ARBA" id="ARBA00012438"/>
    </source>
</evidence>
<feature type="domain" description="Histidine kinase" evidence="12">
    <location>
        <begin position="557"/>
        <end position="662"/>
    </location>
</feature>
<dbReference type="GO" id="GO:0005886">
    <property type="term" value="C:plasma membrane"/>
    <property type="evidence" value="ECO:0007669"/>
    <property type="project" value="TreeGrafter"/>
</dbReference>
<evidence type="ECO:0000256" key="7">
    <source>
        <dbReference type="ARBA" id="ARBA00022777"/>
    </source>
</evidence>
<dbReference type="InterPro" id="IPR003594">
    <property type="entry name" value="HATPase_dom"/>
</dbReference>
<reference evidence="14 15" key="1">
    <citation type="journal article" date="2010" name="J. Bacteriol.">
        <title>Biochemical characterization of a novel indole prenyltransferase from Streptomyces sp. SN-593.</title>
        <authorList>
            <person name="Takahashi S."/>
            <person name="Takagi H."/>
            <person name="Toyoda A."/>
            <person name="Uramoto M."/>
            <person name="Nogawa T."/>
            <person name="Ueki M."/>
            <person name="Sakaki Y."/>
            <person name="Osada H."/>
        </authorList>
    </citation>
    <scope>NUCLEOTIDE SEQUENCE [LARGE SCALE GENOMIC DNA]</scope>
    <source>
        <strain evidence="14 15">SN-593</strain>
    </source>
</reference>
<dbReference type="Gene3D" id="3.30.565.10">
    <property type="entry name" value="Histidine kinase-like ATPase, C-terminal domain"/>
    <property type="match status" value="1"/>
</dbReference>
<protein>
    <recommendedName>
        <fullName evidence="3">histidine kinase</fullName>
        <ecNumber evidence="3">2.7.13.3</ecNumber>
    </recommendedName>
</protein>
<keyword evidence="11" id="KW-0472">Membrane</keyword>
<feature type="region of interest" description="Disordered" evidence="10">
    <location>
        <begin position="703"/>
        <end position="1099"/>
    </location>
</feature>
<evidence type="ECO:0000313" key="15">
    <source>
        <dbReference type="Proteomes" id="UP000595703"/>
    </source>
</evidence>
<evidence type="ECO:0000256" key="4">
    <source>
        <dbReference type="ARBA" id="ARBA00022553"/>
    </source>
</evidence>
<dbReference type="CDD" id="cd06225">
    <property type="entry name" value="HAMP"/>
    <property type="match status" value="1"/>
</dbReference>
<dbReference type="EMBL" id="AP018365">
    <property type="protein sequence ID" value="BBB00093.1"/>
    <property type="molecule type" value="Genomic_DNA"/>
</dbReference>
<dbReference type="PANTHER" id="PTHR45436">
    <property type="entry name" value="SENSOR HISTIDINE KINASE YKOH"/>
    <property type="match status" value="1"/>
</dbReference>
<keyword evidence="8 11" id="KW-1133">Transmembrane helix</keyword>
<keyword evidence="4" id="KW-0597">Phosphoprotein</keyword>
<dbReference type="Proteomes" id="UP000595703">
    <property type="component" value="Chromosome"/>
</dbReference>
<dbReference type="EC" id="2.7.13.3" evidence="3"/>
<dbReference type="RefSeq" id="WP_430393175.1">
    <property type="nucleotide sequence ID" value="NZ_AP018365.1"/>
</dbReference>
<feature type="transmembrane region" description="Helical" evidence="11">
    <location>
        <begin position="46"/>
        <end position="67"/>
    </location>
</feature>
<dbReference type="InterPro" id="IPR050428">
    <property type="entry name" value="TCS_sensor_his_kinase"/>
</dbReference>
<feature type="region of interest" description="Disordered" evidence="10">
    <location>
        <begin position="1"/>
        <end position="28"/>
    </location>
</feature>
<feature type="domain" description="HAMP" evidence="13">
    <location>
        <begin position="370"/>
        <end position="440"/>
    </location>
</feature>
<dbReference type="Gene3D" id="6.10.340.10">
    <property type="match status" value="1"/>
</dbReference>
<evidence type="ECO:0000256" key="8">
    <source>
        <dbReference type="ARBA" id="ARBA00022989"/>
    </source>
</evidence>
<organism evidence="14 15">
    <name type="scientific">Actinacidiphila reveromycinica</name>
    <dbReference type="NCBI Taxonomy" id="659352"/>
    <lineage>
        <taxon>Bacteria</taxon>
        <taxon>Bacillati</taxon>
        <taxon>Actinomycetota</taxon>
        <taxon>Actinomycetes</taxon>
        <taxon>Kitasatosporales</taxon>
        <taxon>Streptomycetaceae</taxon>
        <taxon>Actinacidiphila</taxon>
    </lineage>
</organism>
<evidence type="ECO:0000256" key="6">
    <source>
        <dbReference type="ARBA" id="ARBA00022692"/>
    </source>
</evidence>
<dbReference type="PROSITE" id="PS50885">
    <property type="entry name" value="HAMP"/>
    <property type="match status" value="1"/>
</dbReference>
<feature type="region of interest" description="Disordered" evidence="10">
    <location>
        <begin position="667"/>
        <end position="689"/>
    </location>
</feature>
<evidence type="ECO:0000256" key="10">
    <source>
        <dbReference type="SAM" id="MobiDB-lite"/>
    </source>
</evidence>
<gene>
    <name evidence="14" type="ORF">RVR_6995</name>
</gene>
<feature type="region of interest" description="Disordered" evidence="10">
    <location>
        <begin position="1113"/>
        <end position="1140"/>
    </location>
</feature>
<dbReference type="Pfam" id="PF02518">
    <property type="entry name" value="HATPase_c"/>
    <property type="match status" value="1"/>
</dbReference>
<name>A0A7U3VQR6_9ACTN</name>
<dbReference type="GO" id="GO:0000160">
    <property type="term" value="P:phosphorelay signal transduction system"/>
    <property type="evidence" value="ECO:0007669"/>
    <property type="project" value="UniProtKB-KW"/>
</dbReference>
<feature type="compositionally biased region" description="Low complexity" evidence="10">
    <location>
        <begin position="1061"/>
        <end position="1088"/>
    </location>
</feature>
<reference evidence="14 15" key="2">
    <citation type="journal article" date="2011" name="J. Antibiot.">
        <title>Furaquinocins I and J: novel polyketide isoprenoid hybrid compounds from Streptomyces reveromyceticus SN-593.</title>
        <authorList>
            <person name="Panthee S."/>
            <person name="Takahashi S."/>
            <person name="Takagi H."/>
            <person name="Nogawa T."/>
            <person name="Oowada E."/>
            <person name="Uramoto M."/>
            <person name="Osada H."/>
        </authorList>
    </citation>
    <scope>NUCLEOTIDE SEQUENCE [LARGE SCALE GENOMIC DNA]</scope>
    <source>
        <strain evidence="14 15">SN-593</strain>
    </source>
</reference>
<dbReference type="Pfam" id="PF00672">
    <property type="entry name" value="HAMP"/>
    <property type="match status" value="1"/>
</dbReference>
<proteinExistence type="predicted"/>
<keyword evidence="6 11" id="KW-0812">Transmembrane</keyword>
<dbReference type="SMART" id="SM00387">
    <property type="entry name" value="HATPase_c"/>
    <property type="match status" value="1"/>
</dbReference>
<feature type="compositionally biased region" description="Gly residues" evidence="10">
    <location>
        <begin position="899"/>
        <end position="911"/>
    </location>
</feature>
<keyword evidence="15" id="KW-1185">Reference proteome</keyword>
<keyword evidence="7 14" id="KW-0418">Kinase</keyword>
<dbReference type="AlphaFoldDB" id="A0A7U3VQR6"/>
<dbReference type="InterPro" id="IPR005467">
    <property type="entry name" value="His_kinase_dom"/>
</dbReference>
<dbReference type="PANTHER" id="PTHR45436:SF5">
    <property type="entry name" value="SENSOR HISTIDINE KINASE TRCS"/>
    <property type="match status" value="1"/>
</dbReference>
<dbReference type="SUPFAM" id="SSF55874">
    <property type="entry name" value="ATPase domain of HSP90 chaperone/DNA topoisomerase II/histidine kinase"/>
    <property type="match status" value="1"/>
</dbReference>
<comment type="subcellular location">
    <subcellularLocation>
        <location evidence="2">Membrane</location>
    </subcellularLocation>
</comment>
<evidence type="ECO:0000256" key="1">
    <source>
        <dbReference type="ARBA" id="ARBA00000085"/>
    </source>
</evidence>